<reference evidence="9" key="1">
    <citation type="journal article" date="2020" name="Microorganisms">
        <title>Complete Genome of a Member of a New Bacterial Lineage in the Microgenomates Group Reveals an Unusual Nucleotide Composition Disparity Between Two Strands of DNA and Limited Metabolic Potential.</title>
        <authorList>
            <person name="Kadnikov V.V."/>
            <person name="Mardanov A.V."/>
            <person name="Beletsky A.V."/>
            <person name="Karnachuk O.V."/>
            <person name="Ravin N.V."/>
        </authorList>
    </citation>
    <scope>NUCLEOTIDE SEQUENCE [LARGE SCALE GENOMIC DNA]</scope>
</reference>
<dbReference type="GO" id="GO:0006412">
    <property type="term" value="P:translation"/>
    <property type="evidence" value="ECO:0007669"/>
    <property type="project" value="UniProtKB-UniRule"/>
</dbReference>
<evidence type="ECO:0000313" key="9">
    <source>
        <dbReference type="Proteomes" id="UP000463983"/>
    </source>
</evidence>
<name>A0A857NGF0_9BACT</name>
<dbReference type="InterPro" id="IPR019927">
    <property type="entry name" value="Ribosomal_uL3_bac/org-type"/>
</dbReference>
<gene>
    <name evidence="8" type="ORF">MICH65_0307</name>
</gene>
<dbReference type="Pfam" id="PF00297">
    <property type="entry name" value="Ribosomal_L3"/>
    <property type="match status" value="1"/>
</dbReference>
<evidence type="ECO:0000256" key="1">
    <source>
        <dbReference type="ARBA" id="ARBA00006540"/>
    </source>
</evidence>
<dbReference type="PANTHER" id="PTHR11229">
    <property type="entry name" value="50S RIBOSOMAL PROTEIN L3"/>
    <property type="match status" value="1"/>
</dbReference>
<comment type="similarity">
    <text evidence="1">Belongs to the universal ribosomal protein uL3 family.</text>
</comment>
<evidence type="ECO:0000313" key="8">
    <source>
        <dbReference type="EMBL" id="QHO63288.1"/>
    </source>
</evidence>
<dbReference type="SUPFAM" id="SSF50447">
    <property type="entry name" value="Translation proteins"/>
    <property type="match status" value="1"/>
</dbReference>
<dbReference type="GO" id="GO:0019843">
    <property type="term" value="F:rRNA binding"/>
    <property type="evidence" value="ECO:0007669"/>
    <property type="project" value="UniProtKB-KW"/>
</dbReference>
<accession>A0A857NGF0</accession>
<keyword evidence="5" id="KW-0687">Ribonucleoprotein</keyword>
<dbReference type="PANTHER" id="PTHR11229:SF16">
    <property type="entry name" value="LARGE RIBOSOMAL SUBUNIT PROTEIN UL3C"/>
    <property type="match status" value="1"/>
</dbReference>
<dbReference type="RefSeq" id="WP_161931673.1">
    <property type="nucleotide sequence ID" value="NZ_CP047901.1"/>
</dbReference>
<dbReference type="Gene3D" id="3.30.160.810">
    <property type="match status" value="1"/>
</dbReference>
<dbReference type="AlphaFoldDB" id="A0A857NGF0"/>
<keyword evidence="4 8" id="KW-0689">Ribosomal protein</keyword>
<evidence type="ECO:0000256" key="2">
    <source>
        <dbReference type="ARBA" id="ARBA00022730"/>
    </source>
</evidence>
<dbReference type="GO" id="GO:0003735">
    <property type="term" value="F:structural constituent of ribosome"/>
    <property type="evidence" value="ECO:0007669"/>
    <property type="project" value="UniProtKB-UniRule"/>
</dbReference>
<keyword evidence="3" id="KW-0694">RNA-binding</keyword>
<dbReference type="InterPro" id="IPR000597">
    <property type="entry name" value="Ribosomal_uL3"/>
</dbReference>
<dbReference type="Proteomes" id="UP000463983">
    <property type="component" value="Chromosome"/>
</dbReference>
<evidence type="ECO:0000256" key="6">
    <source>
        <dbReference type="NCBIfam" id="TIGR03625"/>
    </source>
</evidence>
<dbReference type="NCBIfam" id="TIGR03625">
    <property type="entry name" value="L3_bact"/>
    <property type="match status" value="1"/>
</dbReference>
<dbReference type="EMBL" id="CP047901">
    <property type="protein sequence ID" value="QHO63288.1"/>
    <property type="molecule type" value="Genomic_DNA"/>
</dbReference>
<sequence length="218" mass="23615">MITEIYTIKSHMTQAFIDGKRVPVTILKLPTQVVSQIKTVDKDGYYSLQLSIDQKNKSPQKSLLTHLKKAKLTKQPKWFREIRLDQEPQLKVGESLPIDKIIAPGDTVSVTGISIGKGFAGVMKRFGFAGGPKTHGQSDRSRAPGSIGRGTTPGRVLPGKKMPGHLGASTAVTKNLTVLAVDLDKNQLSVSGPVPGAKKQLLKLTVTRKGKDTNQPKE</sequence>
<feature type="region of interest" description="Disordered" evidence="7">
    <location>
        <begin position="130"/>
        <end position="165"/>
    </location>
</feature>
<organism evidence="8 9">
    <name type="scientific">Candidatus Chazhemtobacterium aquaticus</name>
    <dbReference type="NCBI Taxonomy" id="2715735"/>
    <lineage>
        <taxon>Bacteria</taxon>
        <taxon>Candidatus Chazhemtobacteraceae</taxon>
        <taxon>Candidatus Chazhemtobacterium</taxon>
    </lineage>
</organism>
<dbReference type="GO" id="GO:0022625">
    <property type="term" value="C:cytosolic large ribosomal subunit"/>
    <property type="evidence" value="ECO:0007669"/>
    <property type="project" value="TreeGrafter"/>
</dbReference>
<keyword evidence="2" id="KW-0699">rRNA-binding</keyword>
<dbReference type="KEGG" id="caqa:MICH65_0307"/>
<dbReference type="InterPro" id="IPR009000">
    <property type="entry name" value="Transl_B-barrel_sf"/>
</dbReference>
<evidence type="ECO:0000256" key="7">
    <source>
        <dbReference type="SAM" id="MobiDB-lite"/>
    </source>
</evidence>
<proteinExistence type="inferred from homology"/>
<keyword evidence="9" id="KW-1185">Reference proteome</keyword>
<dbReference type="Gene3D" id="2.40.30.10">
    <property type="entry name" value="Translation factors"/>
    <property type="match status" value="1"/>
</dbReference>
<dbReference type="FunFam" id="2.40.30.10:FF:000004">
    <property type="entry name" value="50S ribosomal protein L3"/>
    <property type="match status" value="1"/>
</dbReference>
<evidence type="ECO:0000256" key="4">
    <source>
        <dbReference type="ARBA" id="ARBA00022980"/>
    </source>
</evidence>
<evidence type="ECO:0000256" key="3">
    <source>
        <dbReference type="ARBA" id="ARBA00022884"/>
    </source>
</evidence>
<evidence type="ECO:0000256" key="5">
    <source>
        <dbReference type="ARBA" id="ARBA00023274"/>
    </source>
</evidence>
<protein>
    <recommendedName>
        <fullName evidence="6">50S ribosomal protein L3</fullName>
    </recommendedName>
</protein>